<evidence type="ECO:0000313" key="3">
    <source>
        <dbReference type="Proteomes" id="UP000324222"/>
    </source>
</evidence>
<gene>
    <name evidence="2" type="ORF">E2C01_008200</name>
</gene>
<accession>A0A5B7D173</accession>
<comment type="caution">
    <text evidence="2">The sequence shown here is derived from an EMBL/GenBank/DDBJ whole genome shotgun (WGS) entry which is preliminary data.</text>
</comment>
<dbReference type="EMBL" id="VSRR010000425">
    <property type="protein sequence ID" value="MPC15410.1"/>
    <property type="molecule type" value="Genomic_DNA"/>
</dbReference>
<organism evidence="2 3">
    <name type="scientific">Portunus trituberculatus</name>
    <name type="common">Swimming crab</name>
    <name type="synonym">Neptunus trituberculatus</name>
    <dbReference type="NCBI Taxonomy" id="210409"/>
    <lineage>
        <taxon>Eukaryota</taxon>
        <taxon>Metazoa</taxon>
        <taxon>Ecdysozoa</taxon>
        <taxon>Arthropoda</taxon>
        <taxon>Crustacea</taxon>
        <taxon>Multicrustacea</taxon>
        <taxon>Malacostraca</taxon>
        <taxon>Eumalacostraca</taxon>
        <taxon>Eucarida</taxon>
        <taxon>Decapoda</taxon>
        <taxon>Pleocyemata</taxon>
        <taxon>Brachyura</taxon>
        <taxon>Eubrachyura</taxon>
        <taxon>Portunoidea</taxon>
        <taxon>Portunidae</taxon>
        <taxon>Portuninae</taxon>
        <taxon>Portunus</taxon>
    </lineage>
</organism>
<protein>
    <submittedName>
        <fullName evidence="2">Uncharacterized protein</fullName>
    </submittedName>
</protein>
<keyword evidence="3" id="KW-1185">Reference proteome</keyword>
<feature type="compositionally biased region" description="Basic and acidic residues" evidence="1">
    <location>
        <begin position="1"/>
        <end position="11"/>
    </location>
</feature>
<reference evidence="2 3" key="1">
    <citation type="submission" date="2019-05" db="EMBL/GenBank/DDBJ databases">
        <title>Another draft genome of Portunus trituberculatus and its Hox gene families provides insights of decapod evolution.</title>
        <authorList>
            <person name="Jeong J.-H."/>
            <person name="Song I."/>
            <person name="Kim S."/>
            <person name="Choi T."/>
            <person name="Kim D."/>
            <person name="Ryu S."/>
            <person name="Kim W."/>
        </authorList>
    </citation>
    <scope>NUCLEOTIDE SEQUENCE [LARGE SCALE GENOMIC DNA]</scope>
    <source>
        <tissue evidence="2">Muscle</tissue>
    </source>
</reference>
<proteinExistence type="predicted"/>
<dbReference type="Proteomes" id="UP000324222">
    <property type="component" value="Unassembled WGS sequence"/>
</dbReference>
<evidence type="ECO:0000256" key="1">
    <source>
        <dbReference type="SAM" id="MobiDB-lite"/>
    </source>
</evidence>
<sequence>MMEERPHEKKQQVGKASNSPDNGLNGEILHLWLHGPRNLCHWHEDVKELHSVVLSLDILSTIYAEVEGWWVVWTGTEAYSMVQAHLDSFTSAITITLLNLAQQRLPTSPSTSQSNI</sequence>
<dbReference type="AlphaFoldDB" id="A0A5B7D173"/>
<name>A0A5B7D173_PORTR</name>
<feature type="region of interest" description="Disordered" evidence="1">
    <location>
        <begin position="1"/>
        <end position="23"/>
    </location>
</feature>
<evidence type="ECO:0000313" key="2">
    <source>
        <dbReference type="EMBL" id="MPC15410.1"/>
    </source>
</evidence>